<name>A0A919F9S4_9XANT</name>
<comment type="caution">
    <text evidence="2">The sequence shown here is derived from an EMBL/GenBank/DDBJ whole genome shotgun (WGS) entry which is preliminary data.</text>
</comment>
<keyword evidence="3" id="KW-1185">Reference proteome</keyword>
<sequence length="320" mass="34545">MLTHLGAMAGTLLILLLFARVLLHVPAPASPQVARQASAMRVTFLPREPALPPTQEAPPPRVPAHARPPAPARPAQATPAIAPSAPPPVPARSNGTQAQLYTREGKVRMGEVVDPLDPGYAAVPPGMTDERALDKARKVLERPNPVDYRETRFEKDWKSDGTLGDVAMQGLNRGMKRINGLIWGKDVQTVKARPPPDVRFNPALAGNKADLGSEATGDAYKAAPIAHEDVPDLKGGASRRIREELASLEALPTACNAARRTQLLAPARTHLADLERVEHALAHGADPVMAEQLLPRQADSAYDLARRALWYARKQWTTCG</sequence>
<evidence type="ECO:0000256" key="1">
    <source>
        <dbReference type="SAM" id="MobiDB-lite"/>
    </source>
</evidence>
<proteinExistence type="predicted"/>
<protein>
    <submittedName>
        <fullName evidence="2">Uncharacterized protein</fullName>
    </submittedName>
</protein>
<reference evidence="2" key="1">
    <citation type="journal article" date="2014" name="Int. J. Syst. Evol. Microbiol.">
        <title>Complete genome sequence of Corynebacterium casei LMG S-19264T (=DSM 44701T), isolated from a smear-ripened cheese.</title>
        <authorList>
            <consortium name="US DOE Joint Genome Institute (JGI-PGF)"/>
            <person name="Walter F."/>
            <person name="Albersmeier A."/>
            <person name="Kalinowski J."/>
            <person name="Ruckert C."/>
        </authorList>
    </citation>
    <scope>NUCLEOTIDE SEQUENCE</scope>
    <source>
        <strain evidence="2">JCM 13306</strain>
    </source>
</reference>
<dbReference type="Proteomes" id="UP000623958">
    <property type="component" value="Unassembled WGS sequence"/>
</dbReference>
<evidence type="ECO:0000313" key="3">
    <source>
        <dbReference type="Proteomes" id="UP000623958"/>
    </source>
</evidence>
<feature type="compositionally biased region" description="Pro residues" evidence="1">
    <location>
        <begin position="49"/>
        <end position="72"/>
    </location>
</feature>
<feature type="region of interest" description="Disordered" evidence="1">
    <location>
        <begin position="49"/>
        <end position="96"/>
    </location>
</feature>
<dbReference type="EMBL" id="BNBA01000026">
    <property type="protein sequence ID" value="GHH57646.1"/>
    <property type="molecule type" value="Genomic_DNA"/>
</dbReference>
<evidence type="ECO:0000313" key="2">
    <source>
        <dbReference type="EMBL" id="GHH57646.1"/>
    </source>
</evidence>
<feature type="compositionally biased region" description="Low complexity" evidence="1">
    <location>
        <begin position="73"/>
        <end position="83"/>
    </location>
</feature>
<organism evidence="2 3">
    <name type="scientific">Xanthomonas boreopolis</name>
    <dbReference type="NCBI Taxonomy" id="86183"/>
    <lineage>
        <taxon>Bacteria</taxon>
        <taxon>Pseudomonadati</taxon>
        <taxon>Pseudomonadota</taxon>
        <taxon>Gammaproteobacteria</taxon>
        <taxon>Lysobacterales</taxon>
        <taxon>Lysobacteraceae</taxon>
        <taxon>Xanthomonas</taxon>
    </lineage>
</organism>
<gene>
    <name evidence="2" type="ORF">GCM10009090_29070</name>
</gene>
<accession>A0A919F9S4</accession>
<reference evidence="2" key="2">
    <citation type="submission" date="2020-09" db="EMBL/GenBank/DDBJ databases">
        <authorList>
            <person name="Sun Q."/>
            <person name="Ohkuma M."/>
        </authorList>
    </citation>
    <scope>NUCLEOTIDE SEQUENCE</scope>
    <source>
        <strain evidence="2">JCM 13306</strain>
    </source>
</reference>
<dbReference type="AlphaFoldDB" id="A0A919F9S4"/>